<dbReference type="RefSeq" id="WP_111146824.1">
    <property type="nucleotide sequence ID" value="NZ_QKRB01000044.1"/>
</dbReference>
<proteinExistence type="predicted"/>
<keyword evidence="3" id="KW-0645">Protease</keyword>
<name>A0A2W1LJW5_9BACL</name>
<gene>
    <name evidence="9" type="ORF">DNH61_11590</name>
</gene>
<organism evidence="9 10">
    <name type="scientific">Paenibacillus sambharensis</name>
    <dbReference type="NCBI Taxonomy" id="1803190"/>
    <lineage>
        <taxon>Bacteria</taxon>
        <taxon>Bacillati</taxon>
        <taxon>Bacillota</taxon>
        <taxon>Bacilli</taxon>
        <taxon>Bacillales</taxon>
        <taxon>Paenibacillaceae</taxon>
        <taxon>Paenibacillus</taxon>
    </lineage>
</organism>
<dbReference type="GO" id="GO:0016020">
    <property type="term" value="C:membrane"/>
    <property type="evidence" value="ECO:0007669"/>
    <property type="project" value="InterPro"/>
</dbReference>
<sequence>MSLILQASDMISTKIKQANPEETSSVERMRALLALQFLNYGIIATVLVVGLITGKVVESALSCLCFVFLRNATGGFHFKNLDHCFLFSVFVISIGPHIQTENLAVIILTSSILVAIYSEKKKALPVTLILGNLLIMSPVIALAFLMQALTLIKLGR</sequence>
<protein>
    <recommendedName>
        <fullName evidence="11">Accessory regulator AgrB</fullName>
    </recommendedName>
</protein>
<accession>A0A2W1LJW5</accession>
<dbReference type="AlphaFoldDB" id="A0A2W1LJW5"/>
<keyword evidence="10" id="KW-1185">Reference proteome</keyword>
<keyword evidence="5" id="KW-0378">Hydrolase</keyword>
<evidence type="ECO:0000256" key="7">
    <source>
        <dbReference type="ARBA" id="ARBA00023136"/>
    </source>
</evidence>
<comment type="caution">
    <text evidence="9">The sequence shown here is derived from an EMBL/GenBank/DDBJ whole genome shotgun (WGS) entry which is preliminary data.</text>
</comment>
<dbReference type="GO" id="GO:0009372">
    <property type="term" value="P:quorum sensing"/>
    <property type="evidence" value="ECO:0007669"/>
    <property type="project" value="UniProtKB-KW"/>
</dbReference>
<keyword evidence="1" id="KW-1003">Cell membrane</keyword>
<evidence type="ECO:0000313" key="10">
    <source>
        <dbReference type="Proteomes" id="UP000249522"/>
    </source>
</evidence>
<dbReference type="Proteomes" id="UP000249522">
    <property type="component" value="Unassembled WGS sequence"/>
</dbReference>
<keyword evidence="2" id="KW-0673">Quorum sensing</keyword>
<keyword evidence="7 8" id="KW-0472">Membrane</keyword>
<dbReference type="EMBL" id="QKRB01000044">
    <property type="protein sequence ID" value="PZD95195.1"/>
    <property type="molecule type" value="Genomic_DNA"/>
</dbReference>
<feature type="transmembrane region" description="Helical" evidence="8">
    <location>
        <begin position="31"/>
        <end position="53"/>
    </location>
</feature>
<evidence type="ECO:0000256" key="4">
    <source>
        <dbReference type="ARBA" id="ARBA00022692"/>
    </source>
</evidence>
<reference evidence="9 10" key="1">
    <citation type="submission" date="2018-06" db="EMBL/GenBank/DDBJ databases">
        <title>Paenibacillus imtechensis sp. nov.</title>
        <authorList>
            <person name="Pinnaka A.K."/>
            <person name="Singh H."/>
            <person name="Kaur M."/>
        </authorList>
    </citation>
    <scope>NUCLEOTIDE SEQUENCE [LARGE SCALE GENOMIC DNA]</scope>
    <source>
        <strain evidence="9 10">SMB1</strain>
    </source>
</reference>
<evidence type="ECO:0000256" key="5">
    <source>
        <dbReference type="ARBA" id="ARBA00022801"/>
    </source>
</evidence>
<keyword evidence="6 8" id="KW-1133">Transmembrane helix</keyword>
<evidence type="ECO:0008006" key="11">
    <source>
        <dbReference type="Google" id="ProtNLM"/>
    </source>
</evidence>
<dbReference type="Pfam" id="PF04647">
    <property type="entry name" value="AgrB"/>
    <property type="match status" value="1"/>
</dbReference>
<evidence type="ECO:0000313" key="9">
    <source>
        <dbReference type="EMBL" id="PZD95195.1"/>
    </source>
</evidence>
<feature type="transmembrane region" description="Helical" evidence="8">
    <location>
        <begin position="85"/>
        <end position="117"/>
    </location>
</feature>
<evidence type="ECO:0000256" key="1">
    <source>
        <dbReference type="ARBA" id="ARBA00022475"/>
    </source>
</evidence>
<evidence type="ECO:0000256" key="8">
    <source>
        <dbReference type="SAM" id="Phobius"/>
    </source>
</evidence>
<dbReference type="GO" id="GO:0008233">
    <property type="term" value="F:peptidase activity"/>
    <property type="evidence" value="ECO:0007669"/>
    <property type="project" value="UniProtKB-KW"/>
</dbReference>
<dbReference type="GO" id="GO:0006508">
    <property type="term" value="P:proteolysis"/>
    <property type="evidence" value="ECO:0007669"/>
    <property type="project" value="UniProtKB-KW"/>
</dbReference>
<feature type="transmembrane region" description="Helical" evidence="8">
    <location>
        <begin position="129"/>
        <end position="152"/>
    </location>
</feature>
<evidence type="ECO:0000256" key="2">
    <source>
        <dbReference type="ARBA" id="ARBA00022654"/>
    </source>
</evidence>
<evidence type="ECO:0000256" key="3">
    <source>
        <dbReference type="ARBA" id="ARBA00022670"/>
    </source>
</evidence>
<dbReference type="OrthoDB" id="2666767at2"/>
<keyword evidence="4 8" id="KW-0812">Transmembrane</keyword>
<evidence type="ECO:0000256" key="6">
    <source>
        <dbReference type="ARBA" id="ARBA00022989"/>
    </source>
</evidence>
<dbReference type="InterPro" id="IPR006741">
    <property type="entry name" value="AgrB"/>
</dbReference>